<dbReference type="Gene3D" id="2.10.260.10">
    <property type="match status" value="1"/>
</dbReference>
<evidence type="ECO:0000313" key="3">
    <source>
        <dbReference type="EMBL" id="SFU95681.1"/>
    </source>
</evidence>
<dbReference type="SMART" id="SM00966">
    <property type="entry name" value="SpoVT_AbrB"/>
    <property type="match status" value="1"/>
</dbReference>
<gene>
    <name evidence="3" type="ORF">SAMN05421543_11566</name>
</gene>
<proteinExistence type="predicted"/>
<dbReference type="NCBIfam" id="TIGR01439">
    <property type="entry name" value="lp_hng_hel_AbrB"/>
    <property type="match status" value="1"/>
</dbReference>
<evidence type="ECO:0000256" key="1">
    <source>
        <dbReference type="PROSITE-ProRule" id="PRU01076"/>
    </source>
</evidence>
<feature type="domain" description="SpoVT-AbrB" evidence="2">
    <location>
        <begin position="2"/>
        <end position="48"/>
    </location>
</feature>
<dbReference type="EMBL" id="FPBV01000015">
    <property type="protein sequence ID" value="SFU95681.1"/>
    <property type="molecule type" value="Genomic_DNA"/>
</dbReference>
<name>A0A1I7KDV1_9BACL</name>
<evidence type="ECO:0000313" key="4">
    <source>
        <dbReference type="Proteomes" id="UP000183508"/>
    </source>
</evidence>
<protein>
    <submittedName>
        <fullName evidence="3">Looped-hinge helix DNA binding domain-containing protein, AbrB family</fullName>
    </submittedName>
</protein>
<dbReference type="Proteomes" id="UP000183508">
    <property type="component" value="Unassembled WGS sequence"/>
</dbReference>
<sequence length="91" mass="10444">MIHISTITSKFQITIPLEIRQKEGLRVGDKVMFQYTDQGEILIRPLRKKSARELGGSLYQEGTPYIPIDEARKRTQEELGIRLSGKEEGQQ</sequence>
<dbReference type="InterPro" id="IPR007159">
    <property type="entry name" value="SpoVT-AbrB_dom"/>
</dbReference>
<accession>A0A1I7KDV1</accession>
<dbReference type="Pfam" id="PF04014">
    <property type="entry name" value="MazE_antitoxin"/>
    <property type="match status" value="1"/>
</dbReference>
<dbReference type="SUPFAM" id="SSF89447">
    <property type="entry name" value="AbrB/MazE/MraZ-like"/>
    <property type="match status" value="1"/>
</dbReference>
<dbReference type="STRING" id="392015.SAMN05421543_11566"/>
<dbReference type="RefSeq" id="WP_074954044.1">
    <property type="nucleotide sequence ID" value="NZ_FPBV01000015.1"/>
</dbReference>
<dbReference type="GO" id="GO:0003677">
    <property type="term" value="F:DNA binding"/>
    <property type="evidence" value="ECO:0007669"/>
    <property type="project" value="UniProtKB-UniRule"/>
</dbReference>
<organism evidence="3 4">
    <name type="scientific">Alicyclobacillus macrosporangiidus</name>
    <dbReference type="NCBI Taxonomy" id="392015"/>
    <lineage>
        <taxon>Bacteria</taxon>
        <taxon>Bacillati</taxon>
        <taxon>Bacillota</taxon>
        <taxon>Bacilli</taxon>
        <taxon>Bacillales</taxon>
        <taxon>Alicyclobacillaceae</taxon>
        <taxon>Alicyclobacillus</taxon>
    </lineage>
</organism>
<reference evidence="4" key="1">
    <citation type="submission" date="2016-10" db="EMBL/GenBank/DDBJ databases">
        <authorList>
            <person name="Varghese N."/>
        </authorList>
    </citation>
    <scope>NUCLEOTIDE SEQUENCE [LARGE SCALE GENOMIC DNA]</scope>
    <source>
        <strain evidence="4">DSM 17980</strain>
    </source>
</reference>
<dbReference type="AlphaFoldDB" id="A0A1I7KDV1"/>
<dbReference type="PROSITE" id="PS51740">
    <property type="entry name" value="SPOVT_ABRB"/>
    <property type="match status" value="1"/>
</dbReference>
<keyword evidence="1" id="KW-0238">DNA-binding</keyword>
<evidence type="ECO:0000259" key="2">
    <source>
        <dbReference type="PROSITE" id="PS51740"/>
    </source>
</evidence>
<keyword evidence="4" id="KW-1185">Reference proteome</keyword>
<dbReference type="InterPro" id="IPR037914">
    <property type="entry name" value="SpoVT-AbrB_sf"/>
</dbReference>